<protein>
    <recommendedName>
        <fullName evidence="4">Copper transport protein ATOX1</fullName>
    </recommendedName>
</protein>
<dbReference type="Proteomes" id="UP000694383">
    <property type="component" value="Unplaced"/>
</dbReference>
<reference evidence="2" key="2">
    <citation type="submission" date="2025-09" db="UniProtKB">
        <authorList>
            <consortium name="Ensembl"/>
        </authorList>
    </citation>
    <scope>IDENTIFICATION</scope>
</reference>
<evidence type="ECO:0008006" key="4">
    <source>
        <dbReference type="Google" id="ProtNLM"/>
    </source>
</evidence>
<accession>A0A8C7X6Q6</accession>
<dbReference type="Gene3D" id="3.30.70.100">
    <property type="match status" value="1"/>
</dbReference>
<dbReference type="AlphaFoldDB" id="A0A8C7X6Q6"/>
<dbReference type="Ensembl" id="ENSOSIT00000009489.1">
    <property type="protein sequence ID" value="ENSOSIP00000008907.1"/>
    <property type="gene ID" value="ENSOSIG00000005687.1"/>
</dbReference>
<evidence type="ECO:0000313" key="2">
    <source>
        <dbReference type="Ensembl" id="ENSOSIP00000008907.1"/>
    </source>
</evidence>
<evidence type="ECO:0000256" key="1">
    <source>
        <dbReference type="SAM" id="MobiDB-lite"/>
    </source>
</evidence>
<sequence length="70" mass="7962">LQKHEFEVAMTCEGCSGAVTRILNKLGVKLKSRKKGELCGEKEKRISRTSDRKSRFLMKREIQPVPASDQ</sequence>
<feature type="compositionally biased region" description="Basic and acidic residues" evidence="1">
    <location>
        <begin position="41"/>
        <end position="62"/>
    </location>
</feature>
<evidence type="ECO:0000313" key="3">
    <source>
        <dbReference type="Proteomes" id="UP000694383"/>
    </source>
</evidence>
<keyword evidence="3" id="KW-1185">Reference proteome</keyword>
<proteinExistence type="predicted"/>
<organism evidence="2 3">
    <name type="scientific">Oryzias sinensis</name>
    <name type="common">Chinese medaka</name>
    <dbReference type="NCBI Taxonomy" id="183150"/>
    <lineage>
        <taxon>Eukaryota</taxon>
        <taxon>Metazoa</taxon>
        <taxon>Chordata</taxon>
        <taxon>Craniata</taxon>
        <taxon>Vertebrata</taxon>
        <taxon>Euteleostomi</taxon>
        <taxon>Actinopterygii</taxon>
        <taxon>Neopterygii</taxon>
        <taxon>Teleostei</taxon>
        <taxon>Neoteleostei</taxon>
        <taxon>Acanthomorphata</taxon>
        <taxon>Ovalentaria</taxon>
        <taxon>Atherinomorphae</taxon>
        <taxon>Beloniformes</taxon>
        <taxon>Adrianichthyidae</taxon>
        <taxon>Oryziinae</taxon>
        <taxon>Oryzias</taxon>
    </lineage>
</organism>
<feature type="region of interest" description="Disordered" evidence="1">
    <location>
        <begin position="41"/>
        <end position="70"/>
    </location>
</feature>
<name>A0A8C7X6Q6_9TELE</name>
<reference evidence="2" key="1">
    <citation type="submission" date="2025-08" db="UniProtKB">
        <authorList>
            <consortium name="Ensembl"/>
        </authorList>
    </citation>
    <scope>IDENTIFICATION</scope>
</reference>